<dbReference type="PANTHER" id="PTHR43152:SF3">
    <property type="entry name" value="UVRABC SYSTEM PROTEIN A"/>
    <property type="match status" value="1"/>
</dbReference>
<dbReference type="PANTHER" id="PTHR43152">
    <property type="entry name" value="UVRABC SYSTEM PROTEIN A"/>
    <property type="match status" value="1"/>
</dbReference>
<evidence type="ECO:0000256" key="13">
    <source>
        <dbReference type="ARBA" id="ARBA00023204"/>
    </source>
</evidence>
<dbReference type="GO" id="GO:0005737">
    <property type="term" value="C:cytoplasm"/>
    <property type="evidence" value="ECO:0007669"/>
    <property type="project" value="UniProtKB-SubCell"/>
</dbReference>
<dbReference type="Gene3D" id="1.10.8.280">
    <property type="entry name" value="ABC transporter ATPase domain-like"/>
    <property type="match status" value="1"/>
</dbReference>
<organism evidence="18 19">
    <name type="scientific">Paenibacillus albilobatus</name>
    <dbReference type="NCBI Taxonomy" id="2716884"/>
    <lineage>
        <taxon>Bacteria</taxon>
        <taxon>Bacillati</taxon>
        <taxon>Bacillota</taxon>
        <taxon>Bacilli</taxon>
        <taxon>Bacillales</taxon>
        <taxon>Paenibacillaceae</taxon>
        <taxon>Paenibacillus</taxon>
    </lineage>
</organism>
<dbReference type="NCBIfam" id="TIGR00630">
    <property type="entry name" value="uvra"/>
    <property type="match status" value="1"/>
</dbReference>
<evidence type="ECO:0000256" key="9">
    <source>
        <dbReference type="ARBA" id="ARBA00022833"/>
    </source>
</evidence>
<dbReference type="SMART" id="SM00382">
    <property type="entry name" value="AAA"/>
    <property type="match status" value="2"/>
</dbReference>
<keyword evidence="13" id="KW-0234">DNA repair</keyword>
<evidence type="ECO:0000256" key="16">
    <source>
        <dbReference type="ARBA" id="ARBA00042156"/>
    </source>
</evidence>
<dbReference type="SUPFAM" id="SSF52540">
    <property type="entry name" value="P-loop containing nucleoside triphosphate hydrolases"/>
    <property type="match status" value="2"/>
</dbReference>
<keyword evidence="11" id="KW-0267">Excision nuclease</keyword>
<evidence type="ECO:0000256" key="1">
    <source>
        <dbReference type="ARBA" id="ARBA00004496"/>
    </source>
</evidence>
<dbReference type="GO" id="GO:0008270">
    <property type="term" value="F:zinc ion binding"/>
    <property type="evidence" value="ECO:0007669"/>
    <property type="project" value="UniProtKB-KW"/>
</dbReference>
<evidence type="ECO:0000313" key="18">
    <source>
        <dbReference type="EMBL" id="GIO33400.1"/>
    </source>
</evidence>
<evidence type="ECO:0000256" key="12">
    <source>
        <dbReference type="ARBA" id="ARBA00023125"/>
    </source>
</evidence>
<keyword evidence="10" id="KW-0067">ATP-binding</keyword>
<keyword evidence="6" id="KW-0227">DNA damage</keyword>
<evidence type="ECO:0000256" key="10">
    <source>
        <dbReference type="ARBA" id="ARBA00022840"/>
    </source>
</evidence>
<dbReference type="GO" id="GO:0003677">
    <property type="term" value="F:DNA binding"/>
    <property type="evidence" value="ECO:0007669"/>
    <property type="project" value="UniProtKB-KW"/>
</dbReference>
<sequence>MNEYIEIRGAREHNLKNISLRIPKRKLIVLTGLSGSGKSSLAMDTLQKECQRQYMESMGMVTDFISKPRVDSIRGLSPSISVSQHRSNRNPRSTVGTVTEVYTYLRVLYAKLGVRVCPTCGKTVPPDFESDPVIMDMDQEELEEQNSKTPGVKCPHCKTQMPKLKMAHFSFNKPEGACEACTGLGIITTVDIRQLLNEDKSIPEGGVLMWENWVRDYYSDVLSAAAKHYGFAFEPNMPIRRFDANTRDFLLYGAGSEEFKAHFPDIRPPKSVGKGNFEGIVTQLLRRHREKDGELQSSGKTDRYFIQQTCPHCKGTRLRQESRQVTIRGLSIVEVASYSLRKLLAWLEKMEEQLTEAGRLILEPILNDLAERIRRQIHVGLDYLTLDRQANSLSGGEAQRLRLASLLGSGLTGVLYVLDEPTTGLHPRDTGKLVSVLKQLRDLGNTVLVIEHDTEVMRAADHIIDIGPGSGKNGGTVVGSGTLDQLKASPESVTGRFLREEEQGRPERQRRTGNQERITIRNASAHNLKNMTVAFPLGCLITVTGVSGSGKSTLLFDILEPAARARLHGTNVMPGKHERIDGLEHVDKIIAVDQSPIGRISRSNIATYTDLFTPIRSLFASLPEARKKKLSSKHFSFNTPGGRCEKCQGMGTLQLEMHFLPDVEVRCPACRGKRFTDEVLEVKYNGYSISDVLDGTVRENASVFVEPEIAGKLKLLCEVGLDYLQLGQPTSTLSGGEAQRIKLAKELGKKNQGHTLYLLDEPTTGLHPWDVRQLCSLLNRLVDAGNTVIVIEHNLDLIAESDWVADFGPEGGEEGGRLIAQGTPEEVAATKGSHTGTYLAAHLSRARK</sequence>
<dbReference type="InterPro" id="IPR003593">
    <property type="entry name" value="AAA+_ATPase"/>
</dbReference>
<dbReference type="GO" id="GO:0004518">
    <property type="term" value="F:nuclease activity"/>
    <property type="evidence" value="ECO:0007669"/>
    <property type="project" value="UniProtKB-KW"/>
</dbReference>
<evidence type="ECO:0000256" key="14">
    <source>
        <dbReference type="ARBA" id="ARBA00038000"/>
    </source>
</evidence>
<dbReference type="RefSeq" id="WP_160043560.1">
    <property type="nucleotide sequence ID" value="NZ_BORQ01000006.1"/>
</dbReference>
<dbReference type="InterPro" id="IPR027417">
    <property type="entry name" value="P-loop_NTPase"/>
</dbReference>
<dbReference type="Proteomes" id="UP000679779">
    <property type="component" value="Unassembled WGS sequence"/>
</dbReference>
<dbReference type="EMBL" id="BORQ01000006">
    <property type="protein sequence ID" value="GIO33400.1"/>
    <property type="molecule type" value="Genomic_DNA"/>
</dbReference>
<evidence type="ECO:0000256" key="2">
    <source>
        <dbReference type="ARBA" id="ARBA00022490"/>
    </source>
</evidence>
<dbReference type="InterPro" id="IPR004602">
    <property type="entry name" value="UvrA"/>
</dbReference>
<dbReference type="GO" id="GO:0005524">
    <property type="term" value="F:ATP binding"/>
    <property type="evidence" value="ECO:0007669"/>
    <property type="project" value="UniProtKB-KW"/>
</dbReference>
<evidence type="ECO:0000256" key="11">
    <source>
        <dbReference type="ARBA" id="ARBA00022881"/>
    </source>
</evidence>
<evidence type="ECO:0000259" key="17">
    <source>
        <dbReference type="PROSITE" id="PS50893"/>
    </source>
</evidence>
<evidence type="ECO:0000256" key="8">
    <source>
        <dbReference type="ARBA" id="ARBA00022771"/>
    </source>
</evidence>
<evidence type="ECO:0000256" key="5">
    <source>
        <dbReference type="ARBA" id="ARBA00022741"/>
    </source>
</evidence>
<keyword evidence="12" id="KW-0238">DNA-binding</keyword>
<keyword evidence="4" id="KW-0677">Repeat</keyword>
<comment type="subcellular location">
    <subcellularLocation>
        <location evidence="1">Cytoplasm</location>
    </subcellularLocation>
</comment>
<evidence type="ECO:0000256" key="3">
    <source>
        <dbReference type="ARBA" id="ARBA00022723"/>
    </source>
</evidence>
<protein>
    <recommendedName>
        <fullName evidence="15">UvrABC system protein A</fullName>
    </recommendedName>
    <alternativeName>
        <fullName evidence="16">Excinuclease ABC subunit A</fullName>
    </alternativeName>
</protein>
<evidence type="ECO:0000256" key="15">
    <source>
        <dbReference type="ARBA" id="ARBA00039316"/>
    </source>
</evidence>
<evidence type="ECO:0000313" key="19">
    <source>
        <dbReference type="Proteomes" id="UP000679779"/>
    </source>
</evidence>
<feature type="domain" description="ABC transporter" evidence="17">
    <location>
        <begin position="234"/>
        <end position="493"/>
    </location>
</feature>
<comment type="caution">
    <text evidence="18">The sequence shown here is derived from an EMBL/GenBank/DDBJ whole genome shotgun (WGS) entry which is preliminary data.</text>
</comment>
<dbReference type="InterPro" id="IPR003439">
    <property type="entry name" value="ABC_transporter-like_ATP-bd"/>
</dbReference>
<name>A0A920CBH7_9BACL</name>
<evidence type="ECO:0000256" key="4">
    <source>
        <dbReference type="ARBA" id="ARBA00022737"/>
    </source>
</evidence>
<dbReference type="PROSITE" id="PS00211">
    <property type="entry name" value="ABC_TRANSPORTER_1"/>
    <property type="match status" value="2"/>
</dbReference>
<keyword evidence="2" id="KW-0963">Cytoplasm</keyword>
<keyword evidence="7" id="KW-0228">DNA excision</keyword>
<evidence type="ECO:0000256" key="7">
    <source>
        <dbReference type="ARBA" id="ARBA00022769"/>
    </source>
</evidence>
<dbReference type="AlphaFoldDB" id="A0A920CBH7"/>
<dbReference type="Pfam" id="PF17755">
    <property type="entry name" value="UvrA_DNA-bind"/>
    <property type="match status" value="1"/>
</dbReference>
<reference evidence="18" key="1">
    <citation type="submission" date="2021-03" db="EMBL/GenBank/DDBJ databases">
        <title>Antimicrobial resistance genes in bacteria isolated from Japanese honey, and their potential for conferring macrolide and lincosamide resistance in the American foulbrood pathogen Paenibacillus larvae.</title>
        <authorList>
            <person name="Okamoto M."/>
            <person name="Kumagai M."/>
            <person name="Kanamori H."/>
            <person name="Takamatsu D."/>
        </authorList>
    </citation>
    <scope>NUCLEOTIDE SEQUENCE</scope>
    <source>
        <strain evidence="18">J2TS6</strain>
    </source>
</reference>
<evidence type="ECO:0000256" key="6">
    <source>
        <dbReference type="ARBA" id="ARBA00022763"/>
    </source>
</evidence>
<feature type="domain" description="ABC transporter" evidence="17">
    <location>
        <begin position="510"/>
        <end position="840"/>
    </location>
</feature>
<dbReference type="InterPro" id="IPR017871">
    <property type="entry name" value="ABC_transporter-like_CS"/>
</dbReference>
<dbReference type="Gene3D" id="1.20.1580.10">
    <property type="entry name" value="ABC transporter ATPase like domain"/>
    <property type="match status" value="2"/>
</dbReference>
<keyword evidence="8" id="KW-0863">Zinc-finger</keyword>
<proteinExistence type="inferred from homology"/>
<dbReference type="GO" id="GO:0016887">
    <property type="term" value="F:ATP hydrolysis activity"/>
    <property type="evidence" value="ECO:0007669"/>
    <property type="project" value="InterPro"/>
</dbReference>
<keyword evidence="9" id="KW-0862">Zinc</keyword>
<keyword evidence="5" id="KW-0547">Nucleotide-binding</keyword>
<comment type="similarity">
    <text evidence="14">Belongs to the ABC transporter superfamily. UvrA family.</text>
</comment>
<keyword evidence="3" id="KW-0479">Metal-binding</keyword>
<dbReference type="GO" id="GO:0009380">
    <property type="term" value="C:excinuclease repair complex"/>
    <property type="evidence" value="ECO:0007669"/>
    <property type="project" value="InterPro"/>
</dbReference>
<dbReference type="GO" id="GO:0006289">
    <property type="term" value="P:nucleotide-excision repair"/>
    <property type="evidence" value="ECO:0007669"/>
    <property type="project" value="InterPro"/>
</dbReference>
<dbReference type="InterPro" id="IPR041552">
    <property type="entry name" value="UvrA_DNA-bd"/>
</dbReference>
<accession>A0A920CBH7</accession>
<dbReference type="Gene3D" id="3.40.50.300">
    <property type="entry name" value="P-loop containing nucleotide triphosphate hydrolases"/>
    <property type="match status" value="2"/>
</dbReference>
<keyword evidence="19" id="KW-1185">Reference proteome</keyword>
<dbReference type="PROSITE" id="PS50893">
    <property type="entry name" value="ABC_TRANSPORTER_2"/>
    <property type="match status" value="2"/>
</dbReference>
<gene>
    <name evidence="18" type="primary">uvrA_2</name>
    <name evidence="18" type="ORF">J2TS6_45410</name>
</gene>